<feature type="signal peptide" evidence="1">
    <location>
        <begin position="1"/>
        <end position="23"/>
    </location>
</feature>
<evidence type="ECO:0000313" key="2">
    <source>
        <dbReference type="EMBL" id="KAK7084229.1"/>
    </source>
</evidence>
<feature type="non-terminal residue" evidence="2">
    <location>
        <position position="1"/>
    </location>
</feature>
<protein>
    <submittedName>
        <fullName evidence="2">Uncharacterized protein</fullName>
    </submittedName>
</protein>
<reference evidence="2 3" key="1">
    <citation type="submission" date="2023-11" db="EMBL/GenBank/DDBJ databases">
        <title>Halocaridina rubra genome assembly.</title>
        <authorList>
            <person name="Smith C."/>
        </authorList>
    </citation>
    <scope>NUCLEOTIDE SEQUENCE [LARGE SCALE GENOMIC DNA]</scope>
    <source>
        <strain evidence="2">EP-1</strain>
        <tissue evidence="2">Whole</tissue>
    </source>
</reference>
<dbReference type="EMBL" id="JAXCGZ010002192">
    <property type="protein sequence ID" value="KAK7084229.1"/>
    <property type="molecule type" value="Genomic_DNA"/>
</dbReference>
<dbReference type="AlphaFoldDB" id="A0AAN8XU32"/>
<name>A0AAN8XU32_HALRR</name>
<organism evidence="2 3">
    <name type="scientific">Halocaridina rubra</name>
    <name type="common">Hawaiian red shrimp</name>
    <dbReference type="NCBI Taxonomy" id="373956"/>
    <lineage>
        <taxon>Eukaryota</taxon>
        <taxon>Metazoa</taxon>
        <taxon>Ecdysozoa</taxon>
        <taxon>Arthropoda</taxon>
        <taxon>Crustacea</taxon>
        <taxon>Multicrustacea</taxon>
        <taxon>Malacostraca</taxon>
        <taxon>Eumalacostraca</taxon>
        <taxon>Eucarida</taxon>
        <taxon>Decapoda</taxon>
        <taxon>Pleocyemata</taxon>
        <taxon>Caridea</taxon>
        <taxon>Atyoidea</taxon>
        <taxon>Atyidae</taxon>
        <taxon>Halocaridina</taxon>
    </lineage>
</organism>
<keyword evidence="1" id="KW-0732">Signal</keyword>
<gene>
    <name evidence="2" type="ORF">SK128_014306</name>
</gene>
<evidence type="ECO:0000313" key="3">
    <source>
        <dbReference type="Proteomes" id="UP001381693"/>
    </source>
</evidence>
<accession>A0AAN8XU32</accession>
<comment type="caution">
    <text evidence="2">The sequence shown here is derived from an EMBL/GenBank/DDBJ whole genome shotgun (WGS) entry which is preliminary data.</text>
</comment>
<feature type="non-terminal residue" evidence="2">
    <location>
        <position position="52"/>
    </location>
</feature>
<feature type="chain" id="PRO_5042820368" evidence="1">
    <location>
        <begin position="24"/>
        <end position="52"/>
    </location>
</feature>
<evidence type="ECO:0000256" key="1">
    <source>
        <dbReference type="SAM" id="SignalP"/>
    </source>
</evidence>
<proteinExistence type="predicted"/>
<sequence length="52" mass="6121">RLNTFRLMLYLSHLFWCSHQVATEGSLANENRLNDQVSDDYVSDSDSWFPIQ</sequence>
<dbReference type="Proteomes" id="UP001381693">
    <property type="component" value="Unassembled WGS sequence"/>
</dbReference>
<keyword evidence="3" id="KW-1185">Reference proteome</keyword>